<evidence type="ECO:0000256" key="18">
    <source>
        <dbReference type="SAM" id="Phobius"/>
    </source>
</evidence>
<evidence type="ECO:0000256" key="8">
    <source>
        <dbReference type="ARBA" id="ARBA00022729"/>
    </source>
</evidence>
<sequence>MQPLLLLFLSPVVVLSSSAWTARGEDEAVAVASPEVNPLYYNCSLSGGRYGQNTTYEDNLKALAARLVGVARVSNFASHTVGSAPDAAYGIALCRGDYTGDECANGLRKAFENAVENRLFCDRFRDATIYYDQYMLRFSGEDFRANLTNAPAWVAWNMNNVTGAGGAAKFGGRVMELINKTADYAAWHSSLQRGVGMVEQQCSSSPVMYALVQCTPDLLPADCRSCLAGIASQMPRWFSSNTSYRLGGRILGVRCNLRYEVDRFFLESNETIKIHMPKPKGSLSAGKIVGIVLGVVAFVILIFSLIILALLKRLREVIQESERQKKLAKLETEIIDEIGPLFSRYTLQQIKEATRDFSNEIGKGGFGHVYKGKLPSGTDVAVKRLAVSSSGQGFDQFMNEIKLMATLQHRNLVRLLGFCIQNEENILIYEYMENGSLDDVFSDPERKSRLLDWSTRLRVIDSIAQGLLYLHRLAKQNTCIVHRDIKVNNILLDASMNAKISDFGIAKIFCPNLMESATTKGCGSFGYIAPEVLLTGTFSDKSDVYSLGVLILEIISGTKVNSACFFQQGRSDNLLTCAWQLWDAQRYKDLVDRSLISAGENIEDAVLIRYVQMALLCVQANPEHRPNIDKIVAMLSNTEALDVPKEPPAYYNVQVPTSSNHSGAVTPTMFYTSISS</sequence>
<reference evidence="22 23" key="1">
    <citation type="journal article" date="2005" name="Nature">
        <title>The map-based sequence of the rice genome.</title>
        <authorList>
            <consortium name="International rice genome sequencing project (IRGSP)"/>
            <person name="Matsumoto T."/>
            <person name="Wu J."/>
            <person name="Kanamori H."/>
            <person name="Katayose Y."/>
            <person name="Fujisawa M."/>
            <person name="Namiki N."/>
            <person name="Mizuno H."/>
            <person name="Yamamoto K."/>
            <person name="Antonio B.A."/>
            <person name="Baba T."/>
            <person name="Sakata K."/>
            <person name="Nagamura Y."/>
            <person name="Aoki H."/>
            <person name="Arikawa K."/>
            <person name="Arita K."/>
            <person name="Bito T."/>
            <person name="Chiden Y."/>
            <person name="Fujitsuka N."/>
            <person name="Fukunaka R."/>
            <person name="Hamada M."/>
            <person name="Harada C."/>
            <person name="Hayashi A."/>
            <person name="Hijishita S."/>
            <person name="Honda M."/>
            <person name="Hosokawa S."/>
            <person name="Ichikawa Y."/>
            <person name="Idonuma A."/>
            <person name="Iijima M."/>
            <person name="Ikeda M."/>
            <person name="Ikeno M."/>
            <person name="Ito K."/>
            <person name="Ito S."/>
            <person name="Ito T."/>
            <person name="Ito Y."/>
            <person name="Ito Y."/>
            <person name="Iwabuchi A."/>
            <person name="Kamiya K."/>
            <person name="Karasawa W."/>
            <person name="Kurita K."/>
            <person name="Katagiri S."/>
            <person name="Kikuta A."/>
            <person name="Kobayashi H."/>
            <person name="Kobayashi N."/>
            <person name="Machita K."/>
            <person name="Maehara T."/>
            <person name="Masukawa M."/>
            <person name="Mizubayashi T."/>
            <person name="Mukai Y."/>
            <person name="Nagasaki H."/>
            <person name="Nagata Y."/>
            <person name="Naito S."/>
            <person name="Nakashima M."/>
            <person name="Nakama Y."/>
            <person name="Nakamichi Y."/>
            <person name="Nakamura M."/>
            <person name="Meguro A."/>
            <person name="Negishi M."/>
            <person name="Ohta I."/>
            <person name="Ohta T."/>
            <person name="Okamoto M."/>
            <person name="Ono N."/>
            <person name="Saji S."/>
            <person name="Sakaguchi M."/>
            <person name="Sakai K."/>
            <person name="Shibata M."/>
            <person name="Shimokawa T."/>
            <person name="Song J."/>
            <person name="Takazaki Y."/>
            <person name="Terasawa K."/>
            <person name="Tsugane M."/>
            <person name="Tsuji K."/>
            <person name="Ueda S."/>
            <person name="Waki K."/>
            <person name="Yamagata H."/>
            <person name="Yamamoto M."/>
            <person name="Yamamoto S."/>
            <person name="Yamane H."/>
            <person name="Yoshiki S."/>
            <person name="Yoshihara R."/>
            <person name="Yukawa K."/>
            <person name="Zhong H."/>
            <person name="Yano M."/>
            <person name="Yuan Q."/>
            <person name="Ouyang S."/>
            <person name="Liu J."/>
            <person name="Jones K.M."/>
            <person name="Gansberger K."/>
            <person name="Moffat K."/>
            <person name="Hill J."/>
            <person name="Bera J."/>
            <person name="Fadrosh D."/>
            <person name="Jin S."/>
            <person name="Johri S."/>
            <person name="Kim M."/>
            <person name="Overton L."/>
            <person name="Reardon M."/>
            <person name="Tsitrin T."/>
            <person name="Vuong H."/>
            <person name="Weaver B."/>
            <person name="Ciecko A."/>
            <person name="Tallon L."/>
            <person name="Jackson J."/>
            <person name="Pai G."/>
            <person name="Aken S.V."/>
            <person name="Utterback T."/>
            <person name="Reidmuller S."/>
            <person name="Feldblyum T."/>
            <person name="Hsiao J."/>
            <person name="Zismann V."/>
            <person name="Iobst S."/>
            <person name="de Vazeille A.R."/>
            <person name="Buell C.R."/>
            <person name="Ying K."/>
            <person name="Li Y."/>
            <person name="Lu T."/>
            <person name="Huang Y."/>
            <person name="Zhao Q."/>
            <person name="Feng Q."/>
            <person name="Zhang L."/>
            <person name="Zhu J."/>
            <person name="Weng Q."/>
            <person name="Mu J."/>
            <person name="Lu Y."/>
            <person name="Fan D."/>
            <person name="Liu Y."/>
            <person name="Guan J."/>
            <person name="Zhang Y."/>
            <person name="Yu S."/>
            <person name="Liu X."/>
            <person name="Zhang Y."/>
            <person name="Hong G."/>
            <person name="Han B."/>
            <person name="Choisne N."/>
            <person name="Demange N."/>
            <person name="Orjeda G."/>
            <person name="Samain S."/>
            <person name="Cattolico L."/>
            <person name="Pelletier E."/>
            <person name="Couloux A."/>
            <person name="Segurens B."/>
            <person name="Wincker P."/>
            <person name="D'Hont A."/>
            <person name="Scarpelli C."/>
            <person name="Weissenbach J."/>
            <person name="Salanoubat M."/>
            <person name="Quetier F."/>
            <person name="Yu Y."/>
            <person name="Kim H.R."/>
            <person name="Rambo T."/>
            <person name="Currie J."/>
            <person name="Collura K."/>
            <person name="Luo M."/>
            <person name="Yang T."/>
            <person name="Ammiraju J.S.S."/>
            <person name="Engler F."/>
            <person name="Soderlund C."/>
            <person name="Wing R.A."/>
            <person name="Palmer L.E."/>
            <person name="de la Bastide M."/>
            <person name="Spiegel L."/>
            <person name="Nascimento L."/>
            <person name="Zutavern T."/>
            <person name="O'Shaughnessy A."/>
            <person name="Dike S."/>
            <person name="Dedhia N."/>
            <person name="Preston R."/>
            <person name="Balija V."/>
            <person name="McCombie W.R."/>
            <person name="Chow T."/>
            <person name="Chen H."/>
            <person name="Chung M."/>
            <person name="Chen C."/>
            <person name="Shaw J."/>
            <person name="Wu H."/>
            <person name="Hsiao K."/>
            <person name="Chao Y."/>
            <person name="Chu M."/>
            <person name="Cheng C."/>
            <person name="Hour A."/>
            <person name="Lee P."/>
            <person name="Lin S."/>
            <person name="Lin Y."/>
            <person name="Liou J."/>
            <person name="Liu S."/>
            <person name="Hsing Y."/>
            <person name="Raghuvanshi S."/>
            <person name="Mohanty A."/>
            <person name="Bharti A.K."/>
            <person name="Gaur A."/>
            <person name="Gupta V."/>
            <person name="Kumar D."/>
            <person name="Ravi V."/>
            <person name="Vij S."/>
            <person name="Kapur A."/>
            <person name="Khurana P."/>
            <person name="Khurana P."/>
            <person name="Khurana J.P."/>
            <person name="Tyagi A.K."/>
            <person name="Gaikwad K."/>
            <person name="Singh A."/>
            <person name="Dalal V."/>
            <person name="Srivastava S."/>
            <person name="Dixit A."/>
            <person name="Pal A.K."/>
            <person name="Ghazi I.A."/>
            <person name="Yadav M."/>
            <person name="Pandit A."/>
            <person name="Bhargava A."/>
            <person name="Sureshbabu K."/>
            <person name="Batra K."/>
            <person name="Sharma T.R."/>
            <person name="Mohapatra T."/>
            <person name="Singh N.K."/>
            <person name="Messing J."/>
            <person name="Nelson A.B."/>
            <person name="Fuks G."/>
            <person name="Kavchok S."/>
            <person name="Keizer G."/>
            <person name="Linton E."/>
            <person name="Llaca V."/>
            <person name="Song R."/>
            <person name="Tanyolac B."/>
            <person name="Young S."/>
            <person name="Ho-Il K."/>
            <person name="Hahn J.H."/>
            <person name="Sangsakoo G."/>
            <person name="Vanavichit A."/>
            <person name="de Mattos Luiz.A.T."/>
            <person name="Zimmer P.D."/>
            <person name="Malone G."/>
            <person name="Dellagostin O."/>
            <person name="de Oliveira A.C."/>
            <person name="Bevan M."/>
            <person name="Bancroft I."/>
            <person name="Minx P."/>
            <person name="Cordum H."/>
            <person name="Wilson R."/>
            <person name="Cheng Z."/>
            <person name="Jin W."/>
            <person name="Jiang J."/>
            <person name="Leong S.A."/>
            <person name="Iwama H."/>
            <person name="Gojobori T."/>
            <person name="Itoh T."/>
            <person name="Niimura Y."/>
            <person name="Fujii Y."/>
            <person name="Habara T."/>
            <person name="Sakai H."/>
            <person name="Sato Y."/>
            <person name="Wilson G."/>
            <person name="Kumar K."/>
            <person name="McCouch S."/>
            <person name="Juretic N."/>
            <person name="Hoen D."/>
            <person name="Wright S."/>
            <person name="Bruskiewich R."/>
            <person name="Bureau T."/>
            <person name="Miyao A."/>
            <person name="Hirochika H."/>
            <person name="Nishikawa T."/>
            <person name="Kadowaki K."/>
            <person name="Sugiura M."/>
            <person name="Burr B."/>
            <person name="Sasaki T."/>
        </authorList>
    </citation>
    <scope>NUCLEOTIDE SEQUENCE [LARGE SCALE GENOMIC DNA]</scope>
    <source>
        <strain evidence="23">cv. Nipponbare</strain>
    </source>
</reference>
<evidence type="ECO:0000256" key="2">
    <source>
        <dbReference type="ARBA" id="ARBA00008536"/>
    </source>
</evidence>
<dbReference type="GO" id="GO:0005886">
    <property type="term" value="C:plasma membrane"/>
    <property type="evidence" value="ECO:0007669"/>
    <property type="project" value="UniProtKB-SubCell"/>
</dbReference>
<feature type="domain" description="Protein kinase" evidence="20">
    <location>
        <begin position="355"/>
        <end position="641"/>
    </location>
</feature>
<reference evidence="23" key="2">
    <citation type="journal article" date="2008" name="Nucleic Acids Res.">
        <title>The rice annotation project database (RAP-DB): 2008 update.</title>
        <authorList>
            <consortium name="The rice annotation project (RAP)"/>
        </authorList>
    </citation>
    <scope>GENOME REANNOTATION</scope>
    <source>
        <strain evidence="23">cv. Nipponbare</strain>
    </source>
</reference>
<dbReference type="FunFam" id="3.30.200.20:FF:000178">
    <property type="entry name" value="serine/threonine-protein kinase PBS1-like"/>
    <property type="match status" value="1"/>
</dbReference>
<evidence type="ECO:0000256" key="6">
    <source>
        <dbReference type="ARBA" id="ARBA00022679"/>
    </source>
</evidence>
<feature type="transmembrane region" description="Helical" evidence="18">
    <location>
        <begin position="288"/>
        <end position="311"/>
    </location>
</feature>
<keyword evidence="11" id="KW-0418">Kinase</keyword>
<dbReference type="Pfam" id="PF07714">
    <property type="entry name" value="PK_Tyr_Ser-Thr"/>
    <property type="match status" value="1"/>
</dbReference>
<keyword evidence="6" id="KW-0808">Transferase</keyword>
<evidence type="ECO:0000259" key="20">
    <source>
        <dbReference type="PROSITE" id="PS50011"/>
    </source>
</evidence>
<evidence type="ECO:0000256" key="19">
    <source>
        <dbReference type="SAM" id="SignalP"/>
    </source>
</evidence>
<keyword evidence="7 18" id="KW-0812">Transmembrane</keyword>
<evidence type="ECO:0000256" key="7">
    <source>
        <dbReference type="ARBA" id="ARBA00022692"/>
    </source>
</evidence>
<evidence type="ECO:0000313" key="22">
    <source>
        <dbReference type="EMBL" id="BAH91156.1"/>
    </source>
</evidence>
<evidence type="ECO:0000256" key="12">
    <source>
        <dbReference type="ARBA" id="ARBA00022840"/>
    </source>
</evidence>
<evidence type="ECO:0000256" key="9">
    <source>
        <dbReference type="ARBA" id="ARBA00022737"/>
    </source>
</evidence>
<keyword evidence="13 18" id="KW-1133">Transmembrane helix</keyword>
<keyword evidence="14 18" id="KW-0472">Membrane</keyword>
<dbReference type="EMBL" id="AP008207">
    <property type="protein sequence ID" value="BAH91156.1"/>
    <property type="molecule type" value="Genomic_DNA"/>
</dbReference>
<organism evidence="22 23">
    <name type="scientific">Oryza sativa subsp. japonica</name>
    <name type="common">Rice</name>
    <dbReference type="NCBI Taxonomy" id="39947"/>
    <lineage>
        <taxon>Eukaryota</taxon>
        <taxon>Viridiplantae</taxon>
        <taxon>Streptophyta</taxon>
        <taxon>Embryophyta</taxon>
        <taxon>Tracheophyta</taxon>
        <taxon>Spermatophyta</taxon>
        <taxon>Magnoliopsida</taxon>
        <taxon>Liliopsida</taxon>
        <taxon>Poales</taxon>
        <taxon>Poaceae</taxon>
        <taxon>BOP clade</taxon>
        <taxon>Oryzoideae</taxon>
        <taxon>Oryzeae</taxon>
        <taxon>Oryzinae</taxon>
        <taxon>Oryza</taxon>
        <taxon>Oryza sativa</taxon>
    </lineage>
</organism>
<evidence type="ECO:0000256" key="14">
    <source>
        <dbReference type="ARBA" id="ARBA00023136"/>
    </source>
</evidence>
<gene>
    <name evidence="22" type="ordered locus">Os01g0568400</name>
</gene>
<dbReference type="CDD" id="cd14066">
    <property type="entry name" value="STKc_IRAK"/>
    <property type="match status" value="1"/>
</dbReference>
<evidence type="ECO:0000256" key="11">
    <source>
        <dbReference type="ARBA" id="ARBA00022777"/>
    </source>
</evidence>
<dbReference type="PANTHER" id="PTHR27002:SF926">
    <property type="entry name" value="OS07G0535800 PROTEIN"/>
    <property type="match status" value="1"/>
</dbReference>
<proteinExistence type="inferred from homology"/>
<dbReference type="InterPro" id="IPR001245">
    <property type="entry name" value="Ser-Thr/Tyr_kinase_cat_dom"/>
</dbReference>
<evidence type="ECO:0000259" key="21">
    <source>
        <dbReference type="PROSITE" id="PS51473"/>
    </source>
</evidence>
<accession>C7IXR0</accession>
<dbReference type="AlphaFoldDB" id="C7IXR0"/>
<dbReference type="PROSITE" id="PS51473">
    <property type="entry name" value="GNK2"/>
    <property type="match status" value="2"/>
</dbReference>
<dbReference type="InterPro" id="IPR011009">
    <property type="entry name" value="Kinase-like_dom_sf"/>
</dbReference>
<evidence type="ECO:0000256" key="13">
    <source>
        <dbReference type="ARBA" id="ARBA00022989"/>
    </source>
</evidence>
<keyword evidence="9" id="KW-0677">Repeat</keyword>
<dbReference type="Pfam" id="PF01657">
    <property type="entry name" value="Stress-antifung"/>
    <property type="match status" value="2"/>
</dbReference>
<dbReference type="KEGG" id="dosa:Os01g0568400"/>
<evidence type="ECO:0000256" key="15">
    <source>
        <dbReference type="ARBA" id="ARBA00023170"/>
    </source>
</evidence>
<dbReference type="SMART" id="SM00220">
    <property type="entry name" value="S_TKc"/>
    <property type="match status" value="1"/>
</dbReference>
<keyword evidence="12 17" id="KW-0067">ATP-binding</keyword>
<keyword evidence="15" id="KW-0675">Receptor</keyword>
<protein>
    <submittedName>
        <fullName evidence="22">Os01g0568400 protein</fullName>
    </submittedName>
</protein>
<keyword evidence="8 19" id="KW-0732">Signal</keyword>
<dbReference type="Gene3D" id="3.30.200.20">
    <property type="entry name" value="Phosphorylase Kinase, domain 1"/>
    <property type="match status" value="1"/>
</dbReference>
<dbReference type="Gene3D" id="1.10.510.10">
    <property type="entry name" value="Transferase(Phosphotransferase) domain 1"/>
    <property type="match status" value="1"/>
</dbReference>
<keyword evidence="5" id="KW-0723">Serine/threonine-protein kinase</keyword>
<dbReference type="PROSITE" id="PS00107">
    <property type="entry name" value="PROTEIN_KINASE_ATP"/>
    <property type="match status" value="1"/>
</dbReference>
<dbReference type="InterPro" id="IPR000719">
    <property type="entry name" value="Prot_kinase_dom"/>
</dbReference>
<comment type="similarity">
    <text evidence="3">In the C-terminal section; belongs to the protein kinase superfamily. Ser/Thr protein kinase family.</text>
</comment>
<dbReference type="PROSITE" id="PS50011">
    <property type="entry name" value="PROTEIN_KINASE_DOM"/>
    <property type="match status" value="1"/>
</dbReference>
<evidence type="ECO:0000256" key="16">
    <source>
        <dbReference type="ARBA" id="ARBA00023180"/>
    </source>
</evidence>
<dbReference type="InterPro" id="IPR002902">
    <property type="entry name" value="GNK2"/>
</dbReference>
<dbReference type="CDD" id="cd23509">
    <property type="entry name" value="Gnk2-like"/>
    <property type="match status" value="2"/>
</dbReference>
<dbReference type="PANTHER" id="PTHR27002">
    <property type="entry name" value="RECEPTOR-LIKE SERINE/THREONINE-PROTEIN KINASE SD1-8"/>
    <property type="match status" value="1"/>
</dbReference>
<dbReference type="InterPro" id="IPR017441">
    <property type="entry name" value="Protein_kinase_ATP_BS"/>
</dbReference>
<keyword evidence="10 17" id="KW-0547">Nucleotide-binding</keyword>
<name>C7IXR0_ORYSJ</name>
<feature type="chain" id="PRO_5002978960" evidence="19">
    <location>
        <begin position="25"/>
        <end position="676"/>
    </location>
</feature>
<evidence type="ECO:0000256" key="10">
    <source>
        <dbReference type="ARBA" id="ARBA00022741"/>
    </source>
</evidence>
<dbReference type="Gene3D" id="3.30.430.20">
    <property type="entry name" value="Gnk2 domain, C-X8-C-X2-C motif"/>
    <property type="match status" value="2"/>
</dbReference>
<keyword evidence="16" id="KW-0325">Glycoprotein</keyword>
<dbReference type="InterPro" id="IPR008271">
    <property type="entry name" value="Ser/Thr_kinase_AS"/>
</dbReference>
<dbReference type="FunFam" id="1.10.510.10:FF:000240">
    <property type="entry name" value="Lectin-domain containing receptor kinase A4.3"/>
    <property type="match status" value="1"/>
</dbReference>
<dbReference type="SUPFAM" id="SSF56112">
    <property type="entry name" value="Protein kinase-like (PK-like)"/>
    <property type="match status" value="1"/>
</dbReference>
<keyword evidence="4" id="KW-1003">Cell membrane</keyword>
<evidence type="ECO:0000256" key="1">
    <source>
        <dbReference type="ARBA" id="ARBA00004251"/>
    </source>
</evidence>
<dbReference type="PROSITE" id="PS00108">
    <property type="entry name" value="PROTEIN_KINASE_ST"/>
    <property type="match status" value="1"/>
</dbReference>
<feature type="domain" description="Gnk2-homologous" evidence="21">
    <location>
        <begin position="149"/>
        <end position="264"/>
    </location>
</feature>
<dbReference type="GO" id="GO:0002229">
    <property type="term" value="P:defense response to oomycetes"/>
    <property type="evidence" value="ECO:0007669"/>
    <property type="project" value="UniProtKB-ARBA"/>
</dbReference>
<evidence type="ECO:0000256" key="5">
    <source>
        <dbReference type="ARBA" id="ARBA00022527"/>
    </source>
</evidence>
<comment type="similarity">
    <text evidence="2">In the N-terminal section; belongs to the leguminous lectin family.</text>
</comment>
<evidence type="ECO:0000313" key="23">
    <source>
        <dbReference type="Proteomes" id="UP000000763"/>
    </source>
</evidence>
<feature type="signal peptide" evidence="19">
    <location>
        <begin position="1"/>
        <end position="24"/>
    </location>
</feature>
<evidence type="ECO:0000256" key="4">
    <source>
        <dbReference type="ARBA" id="ARBA00022475"/>
    </source>
</evidence>
<dbReference type="InterPro" id="IPR038408">
    <property type="entry name" value="GNK2_sf"/>
</dbReference>
<dbReference type="Proteomes" id="UP000000763">
    <property type="component" value="Chromosome 1"/>
</dbReference>
<dbReference type="HOGENOM" id="CLU_000288_21_3_1"/>
<dbReference type="GO" id="GO:0004674">
    <property type="term" value="F:protein serine/threonine kinase activity"/>
    <property type="evidence" value="ECO:0007669"/>
    <property type="project" value="UniProtKB-KW"/>
</dbReference>
<evidence type="ECO:0000256" key="3">
    <source>
        <dbReference type="ARBA" id="ARBA00010217"/>
    </source>
</evidence>
<feature type="domain" description="Gnk2-homologous" evidence="21">
    <location>
        <begin position="38"/>
        <end position="143"/>
    </location>
</feature>
<dbReference type="GO" id="GO:0005524">
    <property type="term" value="F:ATP binding"/>
    <property type="evidence" value="ECO:0007669"/>
    <property type="project" value="UniProtKB-UniRule"/>
</dbReference>
<feature type="binding site" evidence="17">
    <location>
        <position position="383"/>
    </location>
    <ligand>
        <name>ATP</name>
        <dbReference type="ChEBI" id="CHEBI:30616"/>
    </ligand>
</feature>
<comment type="subcellular location">
    <subcellularLocation>
        <location evidence="1">Cell membrane</location>
        <topology evidence="1">Single-pass type I membrane protein</topology>
    </subcellularLocation>
</comment>
<evidence type="ECO:0000256" key="17">
    <source>
        <dbReference type="PROSITE-ProRule" id="PRU10141"/>
    </source>
</evidence>